<reference evidence="1" key="1">
    <citation type="journal article" date="2015" name="MBio">
        <title>Eco-Evolutionary Dynamics of Episomes among Ecologically Cohesive Bacterial Populations.</title>
        <authorList>
            <person name="Xue H."/>
            <person name="Cordero O.X."/>
            <person name="Camas F.M."/>
            <person name="Trimble W."/>
            <person name="Meyer F."/>
            <person name="Guglielmini J."/>
            <person name="Rocha E.P."/>
            <person name="Polz M.F."/>
        </authorList>
    </citation>
    <scope>NUCLEOTIDE SEQUENCE</scope>
    <source>
        <strain evidence="1">FF_267</strain>
    </source>
</reference>
<sequence>MKKSRPYLAYSVTVIEHNTHINGKSDYLKGSINYRLIRE</sequence>
<evidence type="ECO:0000313" key="1">
    <source>
        <dbReference type="EMBL" id="AKN40220.1"/>
    </source>
</evidence>
<dbReference type="AlphaFoldDB" id="A0A0H3ZVC2"/>
<proteinExistence type="predicted"/>
<name>A0A0H3ZVC2_9VIBR</name>
<protein>
    <submittedName>
        <fullName evidence="1">Uncharacterized protein</fullName>
    </submittedName>
</protein>
<organism evidence="1">
    <name type="scientific">Vibrio tasmaniensis</name>
    <dbReference type="NCBI Taxonomy" id="212663"/>
    <lineage>
        <taxon>Bacteria</taxon>
        <taxon>Pseudomonadati</taxon>
        <taxon>Pseudomonadota</taxon>
        <taxon>Gammaproteobacteria</taxon>
        <taxon>Vibrionales</taxon>
        <taxon>Vibrionaceae</taxon>
        <taxon>Vibrio</taxon>
    </lineage>
</organism>
<dbReference type="EMBL" id="KP795684">
    <property type="protein sequence ID" value="AKN40220.1"/>
    <property type="molecule type" value="Genomic_DNA"/>
</dbReference>
<accession>A0A0H3ZVC2</accession>